<feature type="domain" description="Regulatory protein YycH-like" evidence="2">
    <location>
        <begin position="58"/>
        <end position="271"/>
    </location>
</feature>
<dbReference type="Proteomes" id="UP000265692">
    <property type="component" value="Unassembled WGS sequence"/>
</dbReference>
<feature type="transmembrane region" description="Helical" evidence="1">
    <location>
        <begin position="25"/>
        <end position="42"/>
    </location>
</feature>
<reference evidence="3 4" key="1">
    <citation type="submission" date="2018-08" db="EMBL/GenBank/DDBJ databases">
        <title>Lysinibacillus sp. YLB-03 draft genome sequence.</title>
        <authorList>
            <person name="Yu L."/>
        </authorList>
    </citation>
    <scope>NUCLEOTIDE SEQUENCE [LARGE SCALE GENOMIC DNA]</scope>
    <source>
        <strain evidence="3 4">YLB-03</strain>
    </source>
</reference>
<gene>
    <name evidence="3" type="ORF">D1B33_10870</name>
</gene>
<keyword evidence="1" id="KW-0812">Transmembrane</keyword>
<comment type="caution">
    <text evidence="3">The sequence shown here is derived from an EMBL/GenBank/DDBJ whole genome shotgun (WGS) entry which is preliminary data.</text>
</comment>
<evidence type="ECO:0000313" key="4">
    <source>
        <dbReference type="Proteomes" id="UP000265692"/>
    </source>
</evidence>
<dbReference type="AlphaFoldDB" id="A0A396S646"/>
<evidence type="ECO:0000259" key="2">
    <source>
        <dbReference type="Pfam" id="PF09648"/>
    </source>
</evidence>
<proteinExistence type="predicted"/>
<dbReference type="Pfam" id="PF09648">
    <property type="entry name" value="YycI"/>
    <property type="match status" value="1"/>
</dbReference>
<name>A0A396S646_9BACL</name>
<dbReference type="EMBL" id="QWEI01000005">
    <property type="protein sequence ID" value="RHW36135.1"/>
    <property type="molecule type" value="Genomic_DNA"/>
</dbReference>
<dbReference type="InterPro" id="IPR018604">
    <property type="entry name" value="YycI-like"/>
</dbReference>
<protein>
    <submittedName>
        <fullName evidence="3">Transcriptional regulator</fullName>
    </submittedName>
</protein>
<organism evidence="3 4">
    <name type="scientific">Ureibacillus yapensis</name>
    <dbReference type="NCBI Taxonomy" id="2304605"/>
    <lineage>
        <taxon>Bacteria</taxon>
        <taxon>Bacillati</taxon>
        <taxon>Bacillota</taxon>
        <taxon>Bacilli</taxon>
        <taxon>Bacillales</taxon>
        <taxon>Caryophanaceae</taxon>
        <taxon>Ureibacillus</taxon>
    </lineage>
</organism>
<dbReference type="Gene3D" id="2.40.128.690">
    <property type="entry name" value="YycH protein, domain 3-like"/>
    <property type="match status" value="1"/>
</dbReference>
<sequence>MALEYLYRRKHWEGQQMDWSKSKSIFIVVFLILDVFLYSLYLNRHTEAQKMETTLLGEDQNFEVWLKNDNISYEHLPINIEKAPYISGTVKNFAEAEIDLPNEQTVVIENKNKLLVTLEKPVAVNIEDPSSLNDFVKSNVYEGASYTLWEVDAEKKQATFYQTINKNIIYHNINSLVIVYWNDDEEIIKYQQTFLEDITAKEEQEVLTPPLRTIQTLYNKGLLQSNSTIQEMNLGYSTLVQGTKNQVFVPTWEIRVKTANDTEEEYFVNAVEGGVIDVKLNASEIQEVEELVEEAITEEDE</sequence>
<keyword evidence="1" id="KW-1133">Transmembrane helix</keyword>
<evidence type="ECO:0000256" key="1">
    <source>
        <dbReference type="SAM" id="Phobius"/>
    </source>
</evidence>
<evidence type="ECO:0000313" key="3">
    <source>
        <dbReference type="EMBL" id="RHW36135.1"/>
    </source>
</evidence>
<keyword evidence="4" id="KW-1185">Reference proteome</keyword>
<keyword evidence="1" id="KW-0472">Membrane</keyword>
<dbReference type="GO" id="GO:0016020">
    <property type="term" value="C:membrane"/>
    <property type="evidence" value="ECO:0007669"/>
    <property type="project" value="InterPro"/>
</dbReference>
<accession>A0A396S646</accession>